<evidence type="ECO:0000313" key="3">
    <source>
        <dbReference type="Proteomes" id="UP000004690"/>
    </source>
</evidence>
<gene>
    <name evidence="2" type="ORF">JoomaDRAFT_1226</name>
</gene>
<feature type="transmembrane region" description="Helical" evidence="1">
    <location>
        <begin position="112"/>
        <end position="131"/>
    </location>
</feature>
<dbReference type="AlphaFoldDB" id="I3C3Q1"/>
<organism evidence="2 3">
    <name type="scientific">Galbibacter orientalis DSM 19592</name>
    <dbReference type="NCBI Taxonomy" id="926559"/>
    <lineage>
        <taxon>Bacteria</taxon>
        <taxon>Pseudomonadati</taxon>
        <taxon>Bacteroidota</taxon>
        <taxon>Flavobacteriia</taxon>
        <taxon>Flavobacteriales</taxon>
        <taxon>Flavobacteriaceae</taxon>
        <taxon>Galbibacter</taxon>
    </lineage>
</organism>
<protein>
    <submittedName>
        <fullName evidence="2">Uncharacterized protein</fullName>
    </submittedName>
</protein>
<keyword evidence="1" id="KW-0472">Membrane</keyword>
<evidence type="ECO:0000313" key="2">
    <source>
        <dbReference type="EMBL" id="EIJ38244.1"/>
    </source>
</evidence>
<dbReference type="RefSeq" id="WP_008611400.1">
    <property type="nucleotide sequence ID" value="NZ_JH651379.1"/>
</dbReference>
<keyword evidence="1" id="KW-1133">Transmembrane helix</keyword>
<keyword evidence="1" id="KW-0812">Transmembrane</keyword>
<proteinExistence type="predicted"/>
<dbReference type="EMBL" id="JH651379">
    <property type="protein sequence ID" value="EIJ38244.1"/>
    <property type="molecule type" value="Genomic_DNA"/>
</dbReference>
<reference evidence="2 3" key="1">
    <citation type="submission" date="2012-02" db="EMBL/GenBank/DDBJ databases">
        <title>Improved High-Quality Draft genome of Joostella marina DSM 19592.</title>
        <authorList>
            <consortium name="US DOE Joint Genome Institute (JGI-PGF)"/>
            <person name="Lucas S."/>
            <person name="Copeland A."/>
            <person name="Lapidus A."/>
            <person name="Bruce D."/>
            <person name="Goodwin L."/>
            <person name="Pitluck S."/>
            <person name="Peters L."/>
            <person name="Chertkov O."/>
            <person name="Ovchinnikova G."/>
            <person name="Kyrpides N."/>
            <person name="Mavromatis K."/>
            <person name="Detter J.C."/>
            <person name="Han C."/>
            <person name="Land M."/>
            <person name="Hauser L."/>
            <person name="Markowitz V."/>
            <person name="Cheng J.-F."/>
            <person name="Hugenholtz P."/>
            <person name="Woyke T."/>
            <person name="Wu D."/>
            <person name="Tindall B."/>
            <person name="Brambilla E."/>
            <person name="Klenk H.-P."/>
            <person name="Eisen J.A."/>
        </authorList>
    </citation>
    <scope>NUCLEOTIDE SEQUENCE [LARGE SCALE GENOMIC DNA]</scope>
    <source>
        <strain evidence="2 3">DSM 19592</strain>
    </source>
</reference>
<accession>I3C3Q1</accession>
<sequence length="227" mass="26391">MKNPYEELVKRVFDKAKSKGGSKTKNGQATHLSTIFTEDYKHPISVRTFTTIYNFYLLKDTSRSVTLKIELLDLMAHYVGDSNYEDFIKKNAEDGAKVALDSPKNKFNGERILLIILGIMLLLGLSYSIFFKSEPKCMSWKEFQYEIVSCNISETETTNEIIIYDVTVYKKLKKIHIKEVKIGKTYYCKMEDGTIEYFSYFGKHPVTKEHLKPVTPYMYNKYVEPSL</sequence>
<keyword evidence="3" id="KW-1185">Reference proteome</keyword>
<dbReference type="OrthoDB" id="1340494at2"/>
<name>I3C3Q1_9FLAO</name>
<dbReference type="HOGENOM" id="CLU_087550_0_0_10"/>
<dbReference type="Proteomes" id="UP000004690">
    <property type="component" value="Unassembled WGS sequence"/>
</dbReference>
<evidence type="ECO:0000256" key="1">
    <source>
        <dbReference type="SAM" id="Phobius"/>
    </source>
</evidence>